<accession>A0ABU8I628</accession>
<protein>
    <submittedName>
        <fullName evidence="1">Uncharacterized protein</fullName>
    </submittedName>
</protein>
<name>A0ABU8I628_9SPHI</name>
<dbReference type="EMBL" id="JAYLLN010000016">
    <property type="protein sequence ID" value="MEI5984906.1"/>
    <property type="molecule type" value="Genomic_DNA"/>
</dbReference>
<sequence length="149" mass="17377">MEQTPLEFKVALSNDQVELIKSFNTIIDEEEIFDEESFYEFIKNIIKDFSKKSSTGENVEGMILNYMLSLDQSEHGAPEISDYTLETLNANLNTLEGNFELCYSVYYYYGCDDLTQDSDKKLDFDFTIDLENKYITFVSQNNFTRFSSE</sequence>
<keyword evidence="2" id="KW-1185">Reference proteome</keyword>
<evidence type="ECO:0000313" key="2">
    <source>
        <dbReference type="Proteomes" id="UP001363035"/>
    </source>
</evidence>
<reference evidence="1 2" key="1">
    <citation type="submission" date="2024-01" db="EMBL/GenBank/DDBJ databases">
        <title>Sphingobacterium tenebrionis sp. nov., a novel endophyte isolated from tenebrio molitor intestines.</title>
        <authorList>
            <person name="Zhang C."/>
        </authorList>
    </citation>
    <scope>NUCLEOTIDE SEQUENCE [LARGE SCALE GENOMIC DNA]</scope>
    <source>
        <strain evidence="1 2">PU5-4</strain>
    </source>
</reference>
<dbReference type="Proteomes" id="UP001363035">
    <property type="component" value="Unassembled WGS sequence"/>
</dbReference>
<organism evidence="1 2">
    <name type="scientific">Sphingobacterium tenebrionis</name>
    <dbReference type="NCBI Taxonomy" id="3111775"/>
    <lineage>
        <taxon>Bacteria</taxon>
        <taxon>Pseudomonadati</taxon>
        <taxon>Bacteroidota</taxon>
        <taxon>Sphingobacteriia</taxon>
        <taxon>Sphingobacteriales</taxon>
        <taxon>Sphingobacteriaceae</taxon>
        <taxon>Sphingobacterium</taxon>
    </lineage>
</organism>
<gene>
    <name evidence="1" type="ORF">VJ786_08325</name>
</gene>
<evidence type="ECO:0000313" key="1">
    <source>
        <dbReference type="EMBL" id="MEI5984906.1"/>
    </source>
</evidence>
<dbReference type="RefSeq" id="WP_336557617.1">
    <property type="nucleotide sequence ID" value="NZ_JAYLLN010000016.1"/>
</dbReference>
<proteinExistence type="predicted"/>
<comment type="caution">
    <text evidence="1">The sequence shown here is derived from an EMBL/GenBank/DDBJ whole genome shotgun (WGS) entry which is preliminary data.</text>
</comment>